<accession>E8R8F0</accession>
<dbReference type="HOGENOM" id="CLU_1159012_0_0_2"/>
<keyword evidence="1" id="KW-0472">Membrane</keyword>
<feature type="transmembrane region" description="Helical" evidence="1">
    <location>
        <begin position="21"/>
        <end position="43"/>
    </location>
</feature>
<dbReference type="GeneID" id="10153155"/>
<dbReference type="Proteomes" id="UP000001068">
    <property type="component" value="Chromosome"/>
</dbReference>
<dbReference type="RefSeq" id="WP_013561998.1">
    <property type="nucleotide sequence ID" value="NC_014961.1"/>
</dbReference>
<reference evidence="3" key="1">
    <citation type="submission" date="2010-11" db="EMBL/GenBank/DDBJ databases">
        <title>The complete genome of Desulfurococcus mucosus DSM 2162.</title>
        <authorList>
            <consortium name="US DOE Joint Genome Institute (JGI-PGF)"/>
            <person name="Lucas S."/>
            <person name="Copeland A."/>
            <person name="Lapidus A."/>
            <person name="Bruce D."/>
            <person name="Goodwin L."/>
            <person name="Pitluck S."/>
            <person name="Kyrpides N."/>
            <person name="Mavromatis K."/>
            <person name="Pagani I."/>
            <person name="Ivanova N."/>
            <person name="Ovchinnikova G."/>
            <person name="Chertkov O."/>
            <person name="Held B."/>
            <person name="Brettin T."/>
            <person name="Detter J.C."/>
            <person name="Tapia R."/>
            <person name="Han C."/>
            <person name="Land M."/>
            <person name="Hauser L."/>
            <person name="Markowitz V."/>
            <person name="Cheng J.-F."/>
            <person name="Hugenholtz P."/>
            <person name="Woyke T."/>
            <person name="Wu D."/>
            <person name="Wirth R."/>
            <person name="Bilek Y."/>
            <person name="Hader T."/>
            <person name="Klenk H.-P."/>
            <person name="Eisen J.A."/>
        </authorList>
    </citation>
    <scope>NUCLEOTIDE SEQUENCE [LARGE SCALE GENOMIC DNA]</scope>
    <source>
        <strain evidence="3">ATCC 35584 / DSM 2162 / JCM 9187 / O7/1</strain>
    </source>
</reference>
<proteinExistence type="predicted"/>
<keyword evidence="1" id="KW-0812">Transmembrane</keyword>
<evidence type="ECO:0000313" key="2">
    <source>
        <dbReference type="EMBL" id="ADV64776.1"/>
    </source>
</evidence>
<dbReference type="EMBL" id="CP002363">
    <property type="protein sequence ID" value="ADV64776.1"/>
    <property type="molecule type" value="Genomic_DNA"/>
</dbReference>
<sequence length="239" mass="26223">MYMLGGNVKKVKYIVKWYLKSGLFHPLSLALIAVIALSLHSILSTYEGDMERSMVPLLEYLLLPVYVLAAGLHMIGSPLVVVFEVNMFKDWRSLFAAKLASFTLSLAPLAAVLLLVAYASGGDYLVGYLLLRLLTYISLFAPALLLRDQRAALLYFVAVFMLVPIAAPIVLTNEVSARGTIDAPLALFFYFTSPLTMVRYEGHVDVSLPTACTAALFASALIVIASAKVFEHLEYGLEH</sequence>
<name>E8R8F0_DESM0</name>
<feature type="transmembrane region" description="Helical" evidence="1">
    <location>
        <begin position="63"/>
        <end position="83"/>
    </location>
</feature>
<keyword evidence="3" id="KW-1185">Reference proteome</keyword>
<organism evidence="2 3">
    <name type="scientific">Desulfurococcus mucosus (strain ATCC 35584 / DSM 2162 / JCM 9187 / O7/1)</name>
    <dbReference type="NCBI Taxonomy" id="765177"/>
    <lineage>
        <taxon>Archaea</taxon>
        <taxon>Thermoproteota</taxon>
        <taxon>Thermoprotei</taxon>
        <taxon>Desulfurococcales</taxon>
        <taxon>Desulfurococcaceae</taxon>
        <taxon>Desulfurococcus</taxon>
    </lineage>
</organism>
<gene>
    <name evidence="2" type="ordered locus">Desmu_0462</name>
</gene>
<feature type="transmembrane region" description="Helical" evidence="1">
    <location>
        <begin position="125"/>
        <end position="146"/>
    </location>
</feature>
<keyword evidence="1" id="KW-1133">Transmembrane helix</keyword>
<feature type="transmembrane region" description="Helical" evidence="1">
    <location>
        <begin position="95"/>
        <end position="119"/>
    </location>
</feature>
<dbReference type="KEGG" id="dmu:Desmu_0462"/>
<dbReference type="STRING" id="765177.Desmu_0462"/>
<feature type="transmembrane region" description="Helical" evidence="1">
    <location>
        <begin position="153"/>
        <end position="171"/>
    </location>
</feature>
<dbReference type="eggNOG" id="arCOG11078">
    <property type="taxonomic scope" value="Archaea"/>
</dbReference>
<reference evidence="2 3" key="2">
    <citation type="journal article" date="2011" name="Stand. Genomic Sci.">
        <title>Complete genome sequence of Desulfurococcus mucosus type strain (O7/1).</title>
        <authorList>
            <person name="Wirth R."/>
            <person name="Chertkov O."/>
            <person name="Held B."/>
            <person name="Lapidus A."/>
            <person name="Nolan M."/>
            <person name="Lucas S."/>
            <person name="Hammon N."/>
            <person name="Deshpande S."/>
            <person name="Cheng J.F."/>
            <person name="Tapia R."/>
            <person name="Han C."/>
            <person name="Goodwin L."/>
            <person name="Pitluck S."/>
            <person name="Liolios K."/>
            <person name="Ioanna P."/>
            <person name="Ivanova N."/>
            <person name="Mavromatis K."/>
            <person name="Mikhailova N."/>
            <person name="Pati A."/>
            <person name="Chen A."/>
            <person name="Palaniappan K."/>
            <person name="Land M."/>
            <person name="Hauser L."/>
            <person name="Chang Y.J."/>
            <person name="Jeffries C.D."/>
            <person name="Bilek Y."/>
            <person name="Hader T."/>
            <person name="Rohde M."/>
            <person name="Spring S."/>
            <person name="Sikorski J."/>
            <person name="Goker M."/>
            <person name="Woyke T."/>
            <person name="Bristow J."/>
            <person name="Eisen J.A."/>
            <person name="Markowitz V."/>
            <person name="Hugenholtz P."/>
            <person name="Kyrpides N.C."/>
            <person name="Klenk H.P."/>
        </authorList>
    </citation>
    <scope>NUCLEOTIDE SEQUENCE [LARGE SCALE GENOMIC DNA]</scope>
    <source>
        <strain evidence="3">ATCC 35584 / DSM 2162 / JCM 9187 / O7/1</strain>
    </source>
</reference>
<evidence type="ECO:0000256" key="1">
    <source>
        <dbReference type="SAM" id="Phobius"/>
    </source>
</evidence>
<protein>
    <submittedName>
        <fullName evidence="2">Uncharacterized protein</fullName>
    </submittedName>
</protein>
<evidence type="ECO:0000313" key="3">
    <source>
        <dbReference type="Proteomes" id="UP000001068"/>
    </source>
</evidence>
<feature type="transmembrane region" description="Helical" evidence="1">
    <location>
        <begin position="212"/>
        <end position="230"/>
    </location>
</feature>
<dbReference type="AlphaFoldDB" id="E8R8F0"/>